<evidence type="ECO:0000313" key="3">
    <source>
        <dbReference type="Proteomes" id="UP001501777"/>
    </source>
</evidence>
<comment type="caution">
    <text evidence="2">The sequence shown here is derived from an EMBL/GenBank/DDBJ whole genome shotgun (WGS) entry which is preliminary data.</text>
</comment>
<name>A0ABP5Y669_STRLO</name>
<dbReference type="Proteomes" id="UP001501777">
    <property type="component" value="Unassembled WGS sequence"/>
</dbReference>
<dbReference type="InterPro" id="IPR038721">
    <property type="entry name" value="IS701-like_DDE_dom"/>
</dbReference>
<sequence>MRFQTKPFPAGEMIAAAPDTGITPAWATADEAYGQDPRLRAVLEARGTGYVLAVACSTQVRINHGRTAVRADTVAGRPPATAWHRQSAGTGAKGPRSYDWTWIHIGIGAN</sequence>
<accession>A0ABP5Y669</accession>
<dbReference type="Pfam" id="PF13546">
    <property type="entry name" value="DDE_5"/>
    <property type="match status" value="1"/>
</dbReference>
<gene>
    <name evidence="2" type="ORF">GCM10010276_06590</name>
</gene>
<proteinExistence type="predicted"/>
<organism evidence="2 3">
    <name type="scientific">Streptomyces longisporus</name>
    <dbReference type="NCBI Taxonomy" id="1948"/>
    <lineage>
        <taxon>Bacteria</taxon>
        <taxon>Bacillati</taxon>
        <taxon>Actinomycetota</taxon>
        <taxon>Actinomycetes</taxon>
        <taxon>Kitasatosporales</taxon>
        <taxon>Streptomycetaceae</taxon>
        <taxon>Streptomyces</taxon>
    </lineage>
</organism>
<evidence type="ECO:0000259" key="1">
    <source>
        <dbReference type="Pfam" id="PF13546"/>
    </source>
</evidence>
<evidence type="ECO:0000313" key="2">
    <source>
        <dbReference type="EMBL" id="GAA2474138.1"/>
    </source>
</evidence>
<reference evidence="3" key="1">
    <citation type="journal article" date="2019" name="Int. J. Syst. Evol. Microbiol.">
        <title>The Global Catalogue of Microorganisms (GCM) 10K type strain sequencing project: providing services to taxonomists for standard genome sequencing and annotation.</title>
        <authorList>
            <consortium name="The Broad Institute Genomics Platform"/>
            <consortium name="The Broad Institute Genome Sequencing Center for Infectious Disease"/>
            <person name="Wu L."/>
            <person name="Ma J."/>
        </authorList>
    </citation>
    <scope>NUCLEOTIDE SEQUENCE [LARGE SCALE GENOMIC DNA]</scope>
    <source>
        <strain evidence="3">JCM 4395</strain>
    </source>
</reference>
<keyword evidence="3" id="KW-1185">Reference proteome</keyword>
<feature type="domain" description="Transposase IS701-like DDE" evidence="1">
    <location>
        <begin position="2"/>
        <end position="79"/>
    </location>
</feature>
<protein>
    <recommendedName>
        <fullName evidence="1">Transposase IS701-like DDE domain-containing protein</fullName>
    </recommendedName>
</protein>
<dbReference type="EMBL" id="BAAASG010000002">
    <property type="protein sequence ID" value="GAA2474138.1"/>
    <property type="molecule type" value="Genomic_DNA"/>
</dbReference>